<dbReference type="Proteomes" id="UP000218439">
    <property type="component" value="Unassembled WGS sequence"/>
</dbReference>
<evidence type="ECO:0000313" key="1">
    <source>
        <dbReference type="EMBL" id="PAT43463.1"/>
    </source>
</evidence>
<dbReference type="EMBL" id="NSJE01000004">
    <property type="protein sequence ID" value="PAT43463.1"/>
    <property type="molecule type" value="Genomic_DNA"/>
</dbReference>
<name>A0A2A2B0B0_9BURK</name>
<feature type="non-terminal residue" evidence="1">
    <location>
        <position position="60"/>
    </location>
</feature>
<protein>
    <submittedName>
        <fullName evidence="1">Cobalamin biosynthesis protein</fullName>
    </submittedName>
</protein>
<accession>A0A2A2B0B0</accession>
<evidence type="ECO:0000313" key="2">
    <source>
        <dbReference type="Proteomes" id="UP000218439"/>
    </source>
</evidence>
<sequence length="60" mass="6818">MLALGMSVALLVDRWLGEPPVRWHPVVWMGRSLQRLQPWLFGGRAQGAAQARQRLRRGAL</sequence>
<dbReference type="AlphaFoldDB" id="A0A2A2B0B0"/>
<organism evidence="1 2">
    <name type="scientific">Vandammella animalimorsus</name>
    <dbReference type="NCBI Taxonomy" id="2029117"/>
    <lineage>
        <taxon>Bacteria</taxon>
        <taxon>Pseudomonadati</taxon>
        <taxon>Pseudomonadota</taxon>
        <taxon>Betaproteobacteria</taxon>
        <taxon>Burkholderiales</taxon>
        <taxon>Comamonadaceae</taxon>
        <taxon>Vandammella</taxon>
    </lineage>
</organism>
<comment type="caution">
    <text evidence="1">The sequence shown here is derived from an EMBL/GenBank/DDBJ whole genome shotgun (WGS) entry which is preliminary data.</text>
</comment>
<proteinExistence type="predicted"/>
<reference evidence="1 2" key="1">
    <citation type="submission" date="2017-08" db="EMBL/GenBank/DDBJ databases">
        <title>WGS of Clinical strains of the CDC Group NO-1 linked to zoonotic infections in humans.</title>
        <authorList>
            <person name="Bernier A.-M."/>
            <person name="Bernard K."/>
        </authorList>
    </citation>
    <scope>NUCLEOTIDE SEQUENCE [LARGE SCALE GENOMIC DNA]</scope>
    <source>
        <strain evidence="1 2">NML120219</strain>
    </source>
</reference>
<gene>
    <name evidence="1" type="ORF">CK621_02965</name>
</gene>